<sequence>MTITAGRLWNREGTLREDRTAAGIERAYAGAVAELVGDARAEARAAGRQLRTIHRMWQLQEQAHEQQQTDRARRCHQRARGRGQDLPEPEKRTVLDVADEIGPALRLPAGTAVRRVENAILLAESLPRVLQALEAGTIALRQAEVIVDLWRDVVDGAGRVPEQRAAGEAVARVADELLEKAPAVTAAQLRALARRRRARLLAGSEEARHRAAHRGRRVWVEPEEDGMARLCALLDAATAHAVQHRLVSIAARVDPHSPPPDGPGAAGDGPCGGKDLDPGHGEGGRRTAGQLRADVLASLLLDGEPTWMPEHLRGIRGQVTVTVPVLALLERSAQTPDDGHPSGSPGTGRGPRNGHPGGSPITGGHARDGRSDGSADTGGDPRNEHPGWSPTTAGHPRDGHSSGSFDTGGGPCAGDPPGATDCAELAGYGPIPVSVAERIAAGAGSWSRVLTHPVTGTVLDHDRTTYAVPADLKRRLRARDGTCRFPGCRRRAERCDLDHTVAWVDGGRTAADNLAHLCRHHHVLKHRHGPLGRWQVRHRHPRTPEGVLEWTSPAGRVHVTYPQEHHHPVLTPLRILDDLRIDPRPPRGSPRSEPPSLSGPPTAGPPLSGPPSAGPPPLSGPPTARPPSAEAPWTFRGPVSSCGPRPHDDPPPF</sequence>
<organism evidence="3 4">
    <name type="scientific">Kocuria rosea subsp. polaris</name>
    <dbReference type="NCBI Taxonomy" id="136273"/>
    <lineage>
        <taxon>Bacteria</taxon>
        <taxon>Bacillati</taxon>
        <taxon>Actinomycetota</taxon>
        <taxon>Actinomycetes</taxon>
        <taxon>Micrococcales</taxon>
        <taxon>Micrococcaceae</taxon>
        <taxon>Kocuria</taxon>
    </lineage>
</organism>
<gene>
    <name evidence="3" type="ORF">AVL61_05565</name>
</gene>
<dbReference type="Pfam" id="PF02720">
    <property type="entry name" value="DUF222"/>
    <property type="match status" value="1"/>
</dbReference>
<evidence type="ECO:0000313" key="3">
    <source>
        <dbReference type="EMBL" id="KUG56531.1"/>
    </source>
</evidence>
<feature type="compositionally biased region" description="Basic and acidic residues" evidence="1">
    <location>
        <begin position="274"/>
        <end position="285"/>
    </location>
</feature>
<name>A0A0W8I9F2_KOCRO</name>
<dbReference type="RefSeq" id="WP_058874280.1">
    <property type="nucleotide sequence ID" value="NZ_LQBK01000022.1"/>
</dbReference>
<feature type="region of interest" description="Disordered" evidence="1">
    <location>
        <begin position="61"/>
        <end position="89"/>
    </location>
</feature>
<dbReference type="SMART" id="SM00507">
    <property type="entry name" value="HNHc"/>
    <property type="match status" value="1"/>
</dbReference>
<comment type="caution">
    <text evidence="3">The sequence shown here is derived from an EMBL/GenBank/DDBJ whole genome shotgun (WGS) entry which is preliminary data.</text>
</comment>
<evidence type="ECO:0000313" key="4">
    <source>
        <dbReference type="Proteomes" id="UP000053512"/>
    </source>
</evidence>
<feature type="domain" description="HNH nuclease" evidence="2">
    <location>
        <begin position="471"/>
        <end position="523"/>
    </location>
</feature>
<dbReference type="CDD" id="cd00085">
    <property type="entry name" value="HNHc"/>
    <property type="match status" value="1"/>
</dbReference>
<feature type="compositionally biased region" description="Gly residues" evidence="1">
    <location>
        <begin position="345"/>
        <end position="361"/>
    </location>
</feature>
<evidence type="ECO:0000259" key="2">
    <source>
        <dbReference type="SMART" id="SM00507"/>
    </source>
</evidence>
<feature type="region of interest" description="Disordered" evidence="1">
    <location>
        <begin position="252"/>
        <end position="286"/>
    </location>
</feature>
<feature type="region of interest" description="Disordered" evidence="1">
    <location>
        <begin position="569"/>
        <end position="653"/>
    </location>
</feature>
<dbReference type="InterPro" id="IPR003870">
    <property type="entry name" value="DUF222"/>
</dbReference>
<dbReference type="AlphaFoldDB" id="A0A0W8I9F2"/>
<proteinExistence type="predicted"/>
<reference evidence="4" key="1">
    <citation type="submission" date="2015-12" db="EMBL/GenBank/DDBJ databases">
        <authorList>
            <person name="Nair G.R."/>
            <person name="Kaur G."/>
            <person name="Mayilraj S."/>
        </authorList>
    </citation>
    <scope>NUCLEOTIDE SEQUENCE [LARGE SCALE GENOMIC DNA]</scope>
    <source>
        <strain evidence="4">CD08_4</strain>
    </source>
</reference>
<feature type="compositionally biased region" description="Low complexity" evidence="1">
    <location>
        <begin position="589"/>
        <end position="601"/>
    </location>
</feature>
<dbReference type="Gene3D" id="1.10.30.50">
    <property type="match status" value="1"/>
</dbReference>
<feature type="compositionally biased region" description="Basic and acidic residues" evidence="1">
    <location>
        <begin position="365"/>
        <end position="385"/>
    </location>
</feature>
<evidence type="ECO:0000256" key="1">
    <source>
        <dbReference type="SAM" id="MobiDB-lite"/>
    </source>
</evidence>
<accession>A0A0W8I9F2</accession>
<dbReference type="STRING" id="136273.GY22_09805"/>
<dbReference type="InterPro" id="IPR003615">
    <property type="entry name" value="HNH_nuc"/>
</dbReference>
<dbReference type="EMBL" id="LQBK01000022">
    <property type="protein sequence ID" value="KUG56531.1"/>
    <property type="molecule type" value="Genomic_DNA"/>
</dbReference>
<dbReference type="Proteomes" id="UP000053512">
    <property type="component" value="Unassembled WGS sequence"/>
</dbReference>
<feature type="compositionally biased region" description="Pro residues" evidence="1">
    <location>
        <begin position="602"/>
        <end position="625"/>
    </location>
</feature>
<feature type="compositionally biased region" description="Basic and acidic residues" evidence="1">
    <location>
        <begin position="575"/>
        <end position="585"/>
    </location>
</feature>
<feature type="region of interest" description="Disordered" evidence="1">
    <location>
        <begin position="332"/>
        <end position="416"/>
    </location>
</feature>
<protein>
    <recommendedName>
        <fullName evidence="2">HNH nuclease domain-containing protein</fullName>
    </recommendedName>
</protein>
<feature type="compositionally biased region" description="Basic and acidic residues" evidence="1">
    <location>
        <begin position="62"/>
        <end position="72"/>
    </location>
</feature>